<sequence>MESSEKPSPNSWHKIVQKTMCVVDERDVDTTIPEVDARINGRIVSIKLDSGCQTVAISKQLAEKLGLMDRSTKSTNNSTRFIGAGGEDLDYCGSVYTKINFGGGTVVKVMLNILGKLKSDILLGTPFFEKHRAAIDFLRKSLYIDALDNHSLIRIQVPFKNTNITEKMTASETALIPPKTEYALSIENIKTFGKVLVE</sequence>
<dbReference type="Pfam" id="PF13975">
    <property type="entry name" value="gag-asp_proteas"/>
    <property type="match status" value="1"/>
</dbReference>
<comment type="caution">
    <text evidence="1">The sequence shown here is derived from an EMBL/GenBank/DDBJ whole genome shotgun (WGS) entry which is preliminary data.</text>
</comment>
<dbReference type="AlphaFoldDB" id="A0A443RUC1"/>
<dbReference type="Proteomes" id="UP000288716">
    <property type="component" value="Unassembled WGS sequence"/>
</dbReference>
<gene>
    <name evidence="1" type="ORF">B4U80_14578</name>
</gene>
<keyword evidence="2" id="KW-1185">Reference proteome</keyword>
<dbReference type="SUPFAM" id="SSF50630">
    <property type="entry name" value="Acid proteases"/>
    <property type="match status" value="1"/>
</dbReference>
<dbReference type="EMBL" id="NCKV01036526">
    <property type="protein sequence ID" value="RWS18649.1"/>
    <property type="molecule type" value="Genomic_DNA"/>
</dbReference>
<organism evidence="1 2">
    <name type="scientific">Leptotrombidium deliense</name>
    <dbReference type="NCBI Taxonomy" id="299467"/>
    <lineage>
        <taxon>Eukaryota</taxon>
        <taxon>Metazoa</taxon>
        <taxon>Ecdysozoa</taxon>
        <taxon>Arthropoda</taxon>
        <taxon>Chelicerata</taxon>
        <taxon>Arachnida</taxon>
        <taxon>Acari</taxon>
        <taxon>Acariformes</taxon>
        <taxon>Trombidiformes</taxon>
        <taxon>Prostigmata</taxon>
        <taxon>Anystina</taxon>
        <taxon>Parasitengona</taxon>
        <taxon>Trombiculoidea</taxon>
        <taxon>Trombiculidae</taxon>
        <taxon>Leptotrombidium</taxon>
    </lineage>
</organism>
<evidence type="ECO:0000313" key="2">
    <source>
        <dbReference type="Proteomes" id="UP000288716"/>
    </source>
</evidence>
<evidence type="ECO:0008006" key="3">
    <source>
        <dbReference type="Google" id="ProtNLM"/>
    </source>
</evidence>
<dbReference type="Gene3D" id="2.40.70.10">
    <property type="entry name" value="Acid Proteases"/>
    <property type="match status" value="1"/>
</dbReference>
<protein>
    <recommendedName>
        <fullName evidence="3">Peptidase A2 domain-containing protein</fullName>
    </recommendedName>
</protein>
<accession>A0A443RUC1</accession>
<name>A0A443RUC1_9ACAR</name>
<evidence type="ECO:0000313" key="1">
    <source>
        <dbReference type="EMBL" id="RWS18649.1"/>
    </source>
</evidence>
<dbReference type="InterPro" id="IPR021109">
    <property type="entry name" value="Peptidase_aspartic_dom_sf"/>
</dbReference>
<proteinExistence type="predicted"/>
<dbReference type="CDD" id="cd00303">
    <property type="entry name" value="retropepsin_like"/>
    <property type="match status" value="1"/>
</dbReference>
<reference evidence="1 2" key="1">
    <citation type="journal article" date="2018" name="Gigascience">
        <title>Genomes of trombidid mites reveal novel predicted allergens and laterally-transferred genes associated with secondary metabolism.</title>
        <authorList>
            <person name="Dong X."/>
            <person name="Chaisiri K."/>
            <person name="Xia D."/>
            <person name="Armstrong S.D."/>
            <person name="Fang Y."/>
            <person name="Donnelly M.J."/>
            <person name="Kadowaki T."/>
            <person name="McGarry J.W."/>
            <person name="Darby A.C."/>
            <person name="Makepeace B.L."/>
        </authorList>
    </citation>
    <scope>NUCLEOTIDE SEQUENCE [LARGE SCALE GENOMIC DNA]</scope>
    <source>
        <strain evidence="1">UoL-UT</strain>
    </source>
</reference>
<dbReference type="STRING" id="299467.A0A443RUC1"/>
<feature type="non-terminal residue" evidence="1">
    <location>
        <position position="198"/>
    </location>
</feature>
<dbReference type="VEuPathDB" id="VectorBase:LDEU013391"/>